<reference evidence="1 4" key="2">
    <citation type="submission" date="2021-01" db="EMBL/GenBank/DDBJ databases">
        <title>Whole genome shotgun sequence of Cellulomonas oligotrophica NBRC 109435.</title>
        <authorList>
            <person name="Komaki H."/>
            <person name="Tamura T."/>
        </authorList>
    </citation>
    <scope>NUCLEOTIDE SEQUENCE [LARGE SCALE GENOMIC DNA]</scope>
    <source>
        <strain evidence="1 4">NBRC 109435</strain>
    </source>
</reference>
<sequence length="425" mass="45379">MAINFTLAPVRDVDADVDPMRRTWTGWDPARSAAELWEANRGIWPLSDERLVGQRYATLSFEGCVQVVALIDGVEVHVAGTSPMKALTGQVLTADHPVALALLGRPVPEGDDAVVTLETEDVERAAAAPTAPVLRAAADAPRAGFLLTYDPDRWEWSEGGVLAAAEATAHGRLYKAQWSTGSRSAGITPGDRAFLLRQGAGPRGVVASGVFRSGVVELPGGERPGERHHALVDWDTVLGAEDVLPLEVLQARVPAGAWTPMESGLQVSPDALVGLEALWAEHRTSTVVADRARAGRGREPAPARRRAVEDAAWERLVRHFVADGWQVEDTRTTQPYDAVATRGPQARYLTATGTQTAADHVLVTEEEIEHARAHPDACVLGVLAGVVLDEAGDAVPGTGHLRVLPWDPDAGTLTPATYRYTPPSP</sequence>
<evidence type="ECO:0000313" key="4">
    <source>
        <dbReference type="Proteomes" id="UP000618382"/>
    </source>
</evidence>
<dbReference type="EMBL" id="JACCBK010000001">
    <property type="protein sequence ID" value="NYD86806.1"/>
    <property type="molecule type" value="Genomic_DNA"/>
</dbReference>
<comment type="caution">
    <text evidence="2">The sequence shown here is derived from an EMBL/GenBank/DDBJ whole genome shotgun (WGS) entry which is preliminary data.</text>
</comment>
<name>A0A7Y9FIU5_9CELL</name>
<dbReference type="Proteomes" id="UP000618382">
    <property type="component" value="Unassembled WGS sequence"/>
</dbReference>
<dbReference type="AlphaFoldDB" id="A0A7Y9FIU5"/>
<reference evidence="2 3" key="1">
    <citation type="submission" date="2020-07" db="EMBL/GenBank/DDBJ databases">
        <title>Sequencing the genomes of 1000 actinobacteria strains.</title>
        <authorList>
            <person name="Klenk H.-P."/>
        </authorList>
    </citation>
    <scope>NUCLEOTIDE SEQUENCE [LARGE SCALE GENOMIC DNA]</scope>
    <source>
        <strain evidence="2 3">DSM 24482</strain>
    </source>
</reference>
<evidence type="ECO:0000313" key="2">
    <source>
        <dbReference type="EMBL" id="NYD86806.1"/>
    </source>
</evidence>
<keyword evidence="4" id="KW-1185">Reference proteome</keyword>
<proteinExistence type="predicted"/>
<dbReference type="EMBL" id="BONN01000003">
    <property type="protein sequence ID" value="GIG32409.1"/>
    <property type="molecule type" value="Genomic_DNA"/>
</dbReference>
<gene>
    <name evidence="2" type="ORF">BKA21_002355</name>
    <name evidence="1" type="ORF">Col01nite_15680</name>
</gene>
<protein>
    <submittedName>
        <fullName evidence="2">Uncharacterized protein</fullName>
    </submittedName>
</protein>
<accession>A0A7Y9FIU5</accession>
<evidence type="ECO:0000313" key="1">
    <source>
        <dbReference type="EMBL" id="GIG32409.1"/>
    </source>
</evidence>
<evidence type="ECO:0000313" key="3">
    <source>
        <dbReference type="Proteomes" id="UP000577956"/>
    </source>
</evidence>
<dbReference type="RefSeq" id="WP_140459312.1">
    <property type="nucleotide sequence ID" value="NZ_BAABFI010000001.1"/>
</dbReference>
<dbReference type="Proteomes" id="UP000577956">
    <property type="component" value="Unassembled WGS sequence"/>
</dbReference>
<organism evidence="2 3">
    <name type="scientific">Cellulomonas oligotrophica</name>
    <dbReference type="NCBI Taxonomy" id="931536"/>
    <lineage>
        <taxon>Bacteria</taxon>
        <taxon>Bacillati</taxon>
        <taxon>Actinomycetota</taxon>
        <taxon>Actinomycetes</taxon>
        <taxon>Micrococcales</taxon>
        <taxon>Cellulomonadaceae</taxon>
        <taxon>Cellulomonas</taxon>
    </lineage>
</organism>